<accession>A0AA39JJ55</accession>
<feature type="region of interest" description="Disordered" evidence="1">
    <location>
        <begin position="503"/>
        <end position="544"/>
    </location>
</feature>
<feature type="compositionally biased region" description="Polar residues" evidence="1">
    <location>
        <begin position="215"/>
        <end position="225"/>
    </location>
</feature>
<keyword evidence="3" id="KW-1185">Reference proteome</keyword>
<gene>
    <name evidence="2" type="ORF">EV420DRAFT_1080143</name>
</gene>
<feature type="compositionally biased region" description="Polar residues" evidence="1">
    <location>
        <begin position="192"/>
        <end position="205"/>
    </location>
</feature>
<feature type="region of interest" description="Disordered" evidence="1">
    <location>
        <begin position="174"/>
        <end position="254"/>
    </location>
</feature>
<comment type="caution">
    <text evidence="2">The sequence shown here is derived from an EMBL/GenBank/DDBJ whole genome shotgun (WGS) entry which is preliminary data.</text>
</comment>
<evidence type="ECO:0000313" key="2">
    <source>
        <dbReference type="EMBL" id="KAK0442284.1"/>
    </source>
</evidence>
<name>A0AA39JJ55_ARMTA</name>
<reference evidence="2" key="1">
    <citation type="submission" date="2023-06" db="EMBL/GenBank/DDBJ databases">
        <authorList>
            <consortium name="Lawrence Berkeley National Laboratory"/>
            <person name="Ahrendt S."/>
            <person name="Sahu N."/>
            <person name="Indic B."/>
            <person name="Wong-Bajracharya J."/>
            <person name="Merenyi Z."/>
            <person name="Ke H.-M."/>
            <person name="Monk M."/>
            <person name="Kocsube S."/>
            <person name="Drula E."/>
            <person name="Lipzen A."/>
            <person name="Balint B."/>
            <person name="Henrissat B."/>
            <person name="Andreopoulos B."/>
            <person name="Martin F.M."/>
            <person name="Harder C.B."/>
            <person name="Rigling D."/>
            <person name="Ford K.L."/>
            <person name="Foster G.D."/>
            <person name="Pangilinan J."/>
            <person name="Papanicolaou A."/>
            <person name="Barry K."/>
            <person name="LaButti K."/>
            <person name="Viragh M."/>
            <person name="Koriabine M."/>
            <person name="Yan M."/>
            <person name="Riley R."/>
            <person name="Champramary S."/>
            <person name="Plett K.L."/>
            <person name="Tsai I.J."/>
            <person name="Slot J."/>
            <person name="Sipos G."/>
            <person name="Plett J."/>
            <person name="Nagy L.G."/>
            <person name="Grigoriev I.V."/>
        </authorList>
    </citation>
    <scope>NUCLEOTIDE SEQUENCE</scope>
    <source>
        <strain evidence="2">CCBAS 213</strain>
    </source>
</reference>
<dbReference type="RefSeq" id="XP_060324257.1">
    <property type="nucleotide sequence ID" value="XM_060465709.1"/>
</dbReference>
<feature type="compositionally biased region" description="Basic and acidic residues" evidence="1">
    <location>
        <begin position="244"/>
        <end position="254"/>
    </location>
</feature>
<dbReference type="Proteomes" id="UP001175211">
    <property type="component" value="Unassembled WGS sequence"/>
</dbReference>
<organism evidence="2 3">
    <name type="scientific">Armillaria tabescens</name>
    <name type="common">Ringless honey mushroom</name>
    <name type="synonym">Agaricus tabescens</name>
    <dbReference type="NCBI Taxonomy" id="1929756"/>
    <lineage>
        <taxon>Eukaryota</taxon>
        <taxon>Fungi</taxon>
        <taxon>Dikarya</taxon>
        <taxon>Basidiomycota</taxon>
        <taxon>Agaricomycotina</taxon>
        <taxon>Agaricomycetes</taxon>
        <taxon>Agaricomycetidae</taxon>
        <taxon>Agaricales</taxon>
        <taxon>Marasmiineae</taxon>
        <taxon>Physalacriaceae</taxon>
        <taxon>Desarmillaria</taxon>
    </lineage>
</organism>
<dbReference type="GeneID" id="85349257"/>
<dbReference type="EMBL" id="JAUEPS010000065">
    <property type="protein sequence ID" value="KAK0442284.1"/>
    <property type="molecule type" value="Genomic_DNA"/>
</dbReference>
<protein>
    <submittedName>
        <fullName evidence="2">Uncharacterized protein</fullName>
    </submittedName>
</protein>
<feature type="compositionally biased region" description="Basic and acidic residues" evidence="1">
    <location>
        <begin position="503"/>
        <end position="525"/>
    </location>
</feature>
<sequence>MMKSKQILEPETHPQTKRPVHLQQISLSGYRPGRISVAQTKFLKIYNSGCEPSKKDQWIKEMFDAYTQMTRRQQEDVADVCKKHDREKWAHILAGMVHINIRAREERPLIRTTVINADVSGWDINPTYNEMRCKGCSSEGISCEFASQDADLPGCRECLILGRECVGFRRPEPATISSRKQTRRSHDETPATEEQSITETLTSRLRSAKNRINEVKTTPSPNSRATTKRNMLRIPPVTSSSQQEDTHKHRERERISLRLPRTTEAENNIDVPKLKSKRTAIPLDPIPPSDEDNDDERSISMGPPMFNLPVTLTSNGLSLAPGAFQSLSRQPTPAPSFPRTFTAPSLAPAFRSPEPPSKRSRIDLDGRDVRYHTPMPADEPALYHKEDKLIERMEREVERKDRELERKDRELEEMREKLKSEREGWLLLQEALEKDKEETMQKTERAKEVVEMEREKERAAWRGASEAWKKEKEALEKDNENWKLKVDEICVERDKLKADIENMQKENDKDEDHLADIERALQEMRARRKPVKDAASTVGDEQRP</sequence>
<evidence type="ECO:0000313" key="3">
    <source>
        <dbReference type="Proteomes" id="UP001175211"/>
    </source>
</evidence>
<feature type="region of interest" description="Disordered" evidence="1">
    <location>
        <begin position="279"/>
        <end position="298"/>
    </location>
</feature>
<dbReference type="AlphaFoldDB" id="A0AA39JJ55"/>
<feature type="compositionally biased region" description="Basic and acidic residues" evidence="1">
    <location>
        <begin position="1"/>
        <end position="14"/>
    </location>
</feature>
<feature type="region of interest" description="Disordered" evidence="1">
    <location>
        <begin position="1"/>
        <end position="20"/>
    </location>
</feature>
<proteinExistence type="predicted"/>
<evidence type="ECO:0000256" key="1">
    <source>
        <dbReference type="SAM" id="MobiDB-lite"/>
    </source>
</evidence>